<dbReference type="AlphaFoldDB" id="A0A1D9DYE2"/>
<sequence>MSAAVAILFGIAFVLLYSGLVRPPRNHLDNYLPIQKPRRIAPLNLAKLQKFRPTRRSAQSLAISDEIWFLGLQIEAGQSLFASLKSLSECSSGTLAKLMLPAVANLQLGSTFEAEFAELERHRLPIEVVELLVQLRIAIDRGTPISQTIFEQSRSSAAATRAQLITAAGKNETKTLIPIVFLVLPVTVIFAIFPSLLMVQGIF</sequence>
<evidence type="ECO:0000256" key="4">
    <source>
        <dbReference type="ARBA" id="ARBA00022989"/>
    </source>
</evidence>
<protein>
    <recommendedName>
        <fullName evidence="7">Type II secretion system protein GspF domain-containing protein</fullName>
    </recommendedName>
</protein>
<keyword evidence="2" id="KW-1003">Cell membrane</keyword>
<comment type="subcellular location">
    <subcellularLocation>
        <location evidence="1">Cell membrane</location>
        <topology evidence="1">Multi-pass membrane protein</topology>
    </subcellularLocation>
</comment>
<accession>A0A1D9DYE2</accession>
<proteinExistence type="predicted"/>
<dbReference type="STRING" id="535712.A4Z71_02180"/>
<evidence type="ECO:0000256" key="6">
    <source>
        <dbReference type="SAM" id="Phobius"/>
    </source>
</evidence>
<dbReference type="GO" id="GO:0005886">
    <property type="term" value="C:plasma membrane"/>
    <property type="evidence" value="ECO:0007669"/>
    <property type="project" value="UniProtKB-SubCell"/>
</dbReference>
<gene>
    <name evidence="8" type="ORF">A4Z71_02180</name>
</gene>
<keyword evidence="3 6" id="KW-0812">Transmembrane</keyword>
<organism evidence="8 9">
    <name type="scientific">Candidatus Rhodoluna planktonica</name>
    <dbReference type="NCBI Taxonomy" id="535712"/>
    <lineage>
        <taxon>Bacteria</taxon>
        <taxon>Bacillati</taxon>
        <taxon>Actinomycetota</taxon>
        <taxon>Actinomycetes</taxon>
        <taxon>Micrococcales</taxon>
        <taxon>Microbacteriaceae</taxon>
        <taxon>Luna cluster</taxon>
        <taxon>Luna-1 subcluster</taxon>
        <taxon>Rhodoluna</taxon>
    </lineage>
</organism>
<evidence type="ECO:0000256" key="5">
    <source>
        <dbReference type="ARBA" id="ARBA00023136"/>
    </source>
</evidence>
<evidence type="ECO:0000313" key="8">
    <source>
        <dbReference type="EMBL" id="AOY55821.1"/>
    </source>
</evidence>
<evidence type="ECO:0000259" key="7">
    <source>
        <dbReference type="Pfam" id="PF00482"/>
    </source>
</evidence>
<feature type="transmembrane region" description="Helical" evidence="6">
    <location>
        <begin position="176"/>
        <end position="199"/>
    </location>
</feature>
<evidence type="ECO:0000313" key="9">
    <source>
        <dbReference type="Proteomes" id="UP000243784"/>
    </source>
</evidence>
<evidence type="ECO:0000256" key="3">
    <source>
        <dbReference type="ARBA" id="ARBA00022692"/>
    </source>
</evidence>
<keyword evidence="5 6" id="KW-0472">Membrane</keyword>
<dbReference type="KEGG" id="rpla:A4Z71_02180"/>
<dbReference type="InterPro" id="IPR018076">
    <property type="entry name" value="T2SS_GspF_dom"/>
</dbReference>
<dbReference type="Proteomes" id="UP000243784">
    <property type="component" value="Chromosome"/>
</dbReference>
<evidence type="ECO:0000256" key="2">
    <source>
        <dbReference type="ARBA" id="ARBA00022475"/>
    </source>
</evidence>
<dbReference type="EMBL" id="CP015208">
    <property type="protein sequence ID" value="AOY55821.1"/>
    <property type="molecule type" value="Genomic_DNA"/>
</dbReference>
<dbReference type="Pfam" id="PF00482">
    <property type="entry name" value="T2SSF"/>
    <property type="match status" value="1"/>
</dbReference>
<keyword evidence="9" id="KW-1185">Reference proteome</keyword>
<evidence type="ECO:0000256" key="1">
    <source>
        <dbReference type="ARBA" id="ARBA00004651"/>
    </source>
</evidence>
<reference evidence="8 9" key="1">
    <citation type="journal article" date="2016" name="Biochim. Biophys. Acta">
        <title>Photochemical characterization of actinorhodopsin and its functional existence in the natural host.</title>
        <authorList>
            <person name="Nakamura S."/>
            <person name="Kikukawa T."/>
            <person name="Tamogami J."/>
            <person name="Kamiya M."/>
            <person name="Aizawa T."/>
            <person name="Hahn M.W."/>
            <person name="Ihara K."/>
            <person name="Kamo N."/>
            <person name="Demura M."/>
        </authorList>
    </citation>
    <scope>NUCLEOTIDE SEQUENCE [LARGE SCALE GENOMIC DNA]</scope>
    <source>
        <strain evidence="8 9">MWH-Dar1</strain>
    </source>
</reference>
<keyword evidence="4 6" id="KW-1133">Transmembrane helix</keyword>
<name>A0A1D9DYE2_9MICO</name>
<feature type="domain" description="Type II secretion system protein GspF" evidence="7">
    <location>
        <begin position="70"/>
        <end position="191"/>
    </location>
</feature>